<dbReference type="Proteomes" id="UP000053797">
    <property type="component" value="Unassembled WGS sequence"/>
</dbReference>
<dbReference type="AlphaFoldDB" id="A0A0V8GJS7"/>
<dbReference type="EMBL" id="LDQV01000025">
    <property type="protein sequence ID" value="KTR26246.1"/>
    <property type="molecule type" value="Genomic_DNA"/>
</dbReference>
<evidence type="ECO:0000313" key="2">
    <source>
        <dbReference type="EMBL" id="KTR26246.1"/>
    </source>
</evidence>
<evidence type="ECO:0000313" key="4">
    <source>
        <dbReference type="Proteomes" id="UP000072605"/>
    </source>
</evidence>
<organism evidence="1 3">
    <name type="scientific">Exiguobacterium indicum</name>
    <dbReference type="NCBI Taxonomy" id="296995"/>
    <lineage>
        <taxon>Bacteria</taxon>
        <taxon>Bacillati</taxon>
        <taxon>Bacillota</taxon>
        <taxon>Bacilli</taxon>
        <taxon>Bacillales</taxon>
        <taxon>Bacillales Family XII. Incertae Sedis</taxon>
        <taxon>Exiguobacterium</taxon>
    </lineage>
</organism>
<evidence type="ECO:0008006" key="5">
    <source>
        <dbReference type="Google" id="ProtNLM"/>
    </source>
</evidence>
<gene>
    <name evidence="1" type="ORF">AS033_03140</name>
    <name evidence="2" type="ORF">RSA11_11080</name>
</gene>
<dbReference type="PROSITE" id="PS51257">
    <property type="entry name" value="PROKAR_LIPOPROTEIN"/>
    <property type="match status" value="1"/>
</dbReference>
<comment type="caution">
    <text evidence="1">The sequence shown here is derived from an EMBL/GenBank/DDBJ whole genome shotgun (WGS) entry which is preliminary data.</text>
</comment>
<dbReference type="Gene3D" id="1.20.1270.70">
    <property type="entry name" value="Designed single chain three-helix bundle"/>
    <property type="match status" value="1"/>
</dbReference>
<reference evidence="1 3" key="1">
    <citation type="journal article" date="2015" name="Int. J. Syst. Evol. Microbiol.">
        <title>Exiguobacterium enclense sp. nov., isolated from sediment.</title>
        <authorList>
            <person name="Dastager S.G."/>
            <person name="Mawlankar R."/>
            <person name="Sonalkar V.V."/>
            <person name="Thorat M.N."/>
            <person name="Mual P."/>
            <person name="Verma A."/>
            <person name="Krishnamurthi S."/>
            <person name="Tang S.K."/>
            <person name="Li W.J."/>
        </authorList>
    </citation>
    <scope>NUCLEOTIDE SEQUENCE [LARGE SCALE GENOMIC DNA]</scope>
    <source>
        <strain evidence="1 3">NIO-1109</strain>
    </source>
</reference>
<proteinExistence type="predicted"/>
<evidence type="ECO:0000313" key="3">
    <source>
        <dbReference type="Proteomes" id="UP000053797"/>
    </source>
</evidence>
<evidence type="ECO:0000313" key="1">
    <source>
        <dbReference type="EMBL" id="KSU50390.1"/>
    </source>
</evidence>
<protein>
    <recommendedName>
        <fullName evidence="5">Lipoprotein</fullName>
    </recommendedName>
</protein>
<sequence length="182" mass="19896">MNSKGMNAMWKKVGAVLVLSTFLAGCSEISNTVDDAKQQVNDVKNSVDYAGELQGIAKDTAQVTSDLSASLNEAATTARESANPEQALDQQIEKLKENGTIDQFNQELDQIDQRLAGLENPPQELQNLSAKLEQYVNQSEDIARLLEADVSLDTLNRLGIEQAGQLQEAITNWTSLLDPFTK</sequence>
<accession>A0A0V8GJS7</accession>
<dbReference type="EMBL" id="LNQL01000001">
    <property type="protein sequence ID" value="KSU50390.1"/>
    <property type="molecule type" value="Genomic_DNA"/>
</dbReference>
<dbReference type="OrthoDB" id="2352303at2"/>
<reference evidence="2 4" key="2">
    <citation type="journal article" date="2016" name="Front. Microbiol.">
        <title>Genomic Resource of Rice Seed Associated Bacteria.</title>
        <authorList>
            <person name="Midha S."/>
            <person name="Bansal K."/>
            <person name="Sharma S."/>
            <person name="Kumar N."/>
            <person name="Patil P.P."/>
            <person name="Chaudhry V."/>
            <person name="Patil P.B."/>
        </authorList>
    </citation>
    <scope>NUCLEOTIDE SEQUENCE [LARGE SCALE GENOMIC DNA]</scope>
    <source>
        <strain evidence="2 4">RSA11</strain>
    </source>
</reference>
<dbReference type="Proteomes" id="UP000072605">
    <property type="component" value="Unassembled WGS sequence"/>
</dbReference>
<name>A0A0V8GJS7_9BACL</name>